<dbReference type="Proteomes" id="UP000092574">
    <property type="component" value="Chromosome"/>
</dbReference>
<dbReference type="RefSeq" id="WP_084043541.1">
    <property type="nucleotide sequence ID" value="NZ_CP015405.2"/>
</dbReference>
<evidence type="ECO:0000256" key="1">
    <source>
        <dbReference type="ARBA" id="ARBA00006479"/>
    </source>
</evidence>
<organism evidence="2 3">
    <name type="scientific">Blautia pseudococcoides</name>
    <dbReference type="NCBI Taxonomy" id="1796616"/>
    <lineage>
        <taxon>Bacteria</taxon>
        <taxon>Bacillati</taxon>
        <taxon>Bacillota</taxon>
        <taxon>Clostridia</taxon>
        <taxon>Lachnospirales</taxon>
        <taxon>Lachnospiraceae</taxon>
        <taxon>Blautia</taxon>
    </lineage>
</organism>
<sequence>MHHYIPCKKYLENDGDAAAWAEFLYGAGKGSCDFLMVTLGTGIGAGIIMNGKISRGCFERYASASALVRQAKAMMKNDRNKDSLLWQICCGNCGRKTGFSGGERGG</sequence>
<evidence type="ECO:0000313" key="3">
    <source>
        <dbReference type="Proteomes" id="UP000092574"/>
    </source>
</evidence>
<proteinExistence type="inferred from homology"/>
<accession>A0A1C7I9K6</accession>
<dbReference type="STRING" id="1796616.A4V09_11160"/>
<dbReference type="AlphaFoldDB" id="A0A1C7I9K6"/>
<reference evidence="2" key="1">
    <citation type="submission" date="2017-04" db="EMBL/GenBank/DDBJ databases">
        <title>Complete Genome Sequences of Twelve Strains of a Stable Defined Moderately Diverse Mouse Microbiota 2 (sDMDMm2).</title>
        <authorList>
            <person name="Uchimura Y."/>
            <person name="Wyss M."/>
            <person name="Brugiroux S."/>
            <person name="Limenitakis J.P."/>
            <person name="Stecher B."/>
            <person name="McCoy K.D."/>
            <person name="Macpherson A.J."/>
        </authorList>
    </citation>
    <scope>NUCLEOTIDE SEQUENCE</scope>
    <source>
        <strain evidence="2">YL58</strain>
    </source>
</reference>
<evidence type="ECO:0008006" key="4">
    <source>
        <dbReference type="Google" id="ProtNLM"/>
    </source>
</evidence>
<dbReference type="InterPro" id="IPR000600">
    <property type="entry name" value="ROK"/>
</dbReference>
<dbReference type="KEGG" id="byl:A4V09_11160"/>
<dbReference type="Gene3D" id="3.30.420.40">
    <property type="match status" value="2"/>
</dbReference>
<keyword evidence="3" id="KW-1185">Reference proteome</keyword>
<evidence type="ECO:0000313" key="2">
    <source>
        <dbReference type="EMBL" id="ANU76275.2"/>
    </source>
</evidence>
<gene>
    <name evidence="2" type="ORF">A4V09_11160</name>
</gene>
<dbReference type="OrthoDB" id="9795247at2"/>
<dbReference type="Pfam" id="PF00480">
    <property type="entry name" value="ROK"/>
    <property type="match status" value="1"/>
</dbReference>
<comment type="similarity">
    <text evidence="1">Belongs to the ROK (NagC/XylR) family.</text>
</comment>
<dbReference type="SUPFAM" id="SSF53067">
    <property type="entry name" value="Actin-like ATPase domain"/>
    <property type="match status" value="1"/>
</dbReference>
<dbReference type="InterPro" id="IPR043129">
    <property type="entry name" value="ATPase_NBD"/>
</dbReference>
<dbReference type="PANTHER" id="PTHR18964:SF149">
    <property type="entry name" value="BIFUNCTIONAL UDP-N-ACETYLGLUCOSAMINE 2-EPIMERASE_N-ACETYLMANNOSAMINE KINASE"/>
    <property type="match status" value="1"/>
</dbReference>
<dbReference type="PANTHER" id="PTHR18964">
    <property type="entry name" value="ROK (REPRESSOR, ORF, KINASE) FAMILY"/>
    <property type="match status" value="1"/>
</dbReference>
<name>A0A1C7I9K6_9FIRM</name>
<dbReference type="EMBL" id="CP015405">
    <property type="protein sequence ID" value="ANU76275.2"/>
    <property type="molecule type" value="Genomic_DNA"/>
</dbReference>
<protein>
    <recommendedName>
        <fullName evidence="4">ROK family protein</fullName>
    </recommendedName>
</protein>